<dbReference type="Pfam" id="PF22124">
    <property type="entry name" value="Glyco_hydro_95_cat"/>
    <property type="match status" value="1"/>
</dbReference>
<dbReference type="Gene3D" id="1.50.10.10">
    <property type="match status" value="1"/>
</dbReference>
<reference evidence="2 3" key="1">
    <citation type="submission" date="2019-10" db="EMBL/GenBank/DDBJ databases">
        <title>Description of Paenibacillus terricola sp. nov.</title>
        <authorList>
            <person name="Carlier A."/>
            <person name="Qi S."/>
        </authorList>
    </citation>
    <scope>NUCLEOTIDE SEQUENCE [LARGE SCALE GENOMIC DNA]</scope>
    <source>
        <strain evidence="2 3">LMG 31459</strain>
    </source>
</reference>
<gene>
    <name evidence="2" type="ORF">GC101_28140</name>
</gene>
<organism evidence="2 3">
    <name type="scientific">Paenibacillus phytohabitans</name>
    <dbReference type="NCBI Taxonomy" id="2654978"/>
    <lineage>
        <taxon>Bacteria</taxon>
        <taxon>Bacillati</taxon>
        <taxon>Bacillota</taxon>
        <taxon>Bacilli</taxon>
        <taxon>Bacillales</taxon>
        <taxon>Paenibacillaceae</taxon>
        <taxon>Paenibacillus</taxon>
    </lineage>
</organism>
<comment type="caution">
    <text evidence="2">The sequence shown here is derived from an EMBL/GenBank/DDBJ whole genome shotgun (WGS) entry which is preliminary data.</text>
</comment>
<dbReference type="Proteomes" id="UP000596857">
    <property type="component" value="Unassembled WGS sequence"/>
</dbReference>
<dbReference type="InterPro" id="IPR012341">
    <property type="entry name" value="6hp_glycosidase-like_sf"/>
</dbReference>
<proteinExistence type="predicted"/>
<dbReference type="RefSeq" id="WP_171720039.1">
    <property type="nucleotide sequence ID" value="NZ_WHOB01000086.1"/>
</dbReference>
<evidence type="ECO:0000313" key="3">
    <source>
        <dbReference type="Proteomes" id="UP000596857"/>
    </source>
</evidence>
<protein>
    <recommendedName>
        <fullName evidence="1">Glycosyl hydrolase family 95 catalytic domain-containing protein</fullName>
    </recommendedName>
</protein>
<dbReference type="PANTHER" id="PTHR31084">
    <property type="entry name" value="ALPHA-L-FUCOSIDASE 2"/>
    <property type="match status" value="1"/>
</dbReference>
<dbReference type="InterPro" id="IPR054363">
    <property type="entry name" value="GH95_cat"/>
</dbReference>
<keyword evidence="3" id="KW-1185">Reference proteome</keyword>
<name>A0ABX1YNV5_9BACL</name>
<evidence type="ECO:0000313" key="2">
    <source>
        <dbReference type="EMBL" id="NOU82738.1"/>
    </source>
</evidence>
<dbReference type="EMBL" id="WHOB01000086">
    <property type="protein sequence ID" value="NOU82738.1"/>
    <property type="molecule type" value="Genomic_DNA"/>
</dbReference>
<feature type="domain" description="Glycosyl hydrolase family 95 catalytic" evidence="1">
    <location>
        <begin position="3"/>
        <end position="67"/>
    </location>
</feature>
<dbReference type="PANTHER" id="PTHR31084:SF0">
    <property type="entry name" value="ALPHA-L-FUCOSIDASE 2"/>
    <property type="match status" value="1"/>
</dbReference>
<evidence type="ECO:0000259" key="1">
    <source>
        <dbReference type="Pfam" id="PF22124"/>
    </source>
</evidence>
<accession>A0ABX1YNV5</accession>
<sequence length="87" mass="9821">MSLDWLVEDDEGFLVTSPSTSPQHRFRTDNGLHEVTKPSTMDLILILELFDNCSKAAERLDVDQDSTSFHLITGEPATEVKTPSEWQ</sequence>